<sequence length="112" mass="11279">MLVLVVLAQNSKGGGLNSSFGGSSSPMIGVKKTGDLLEKVTWGFAVALFVLVLITKVPAISGKGGNSGDDNPEGIEATVPGNTSGNTAPKKTTPSNQATKPAEGNNKPADKK</sequence>
<evidence type="ECO:0000256" key="3">
    <source>
        <dbReference type="ARBA" id="ARBA00022448"/>
    </source>
</evidence>
<dbReference type="Proteomes" id="UP000004095">
    <property type="component" value="Unassembled WGS sequence"/>
</dbReference>
<comment type="function">
    <text evidence="10">Involved in protein export. Participates in an early event of protein translocation.</text>
</comment>
<name>A1ZXV6_MICM2</name>
<dbReference type="GO" id="GO:0043952">
    <property type="term" value="P:protein transport by the Sec complex"/>
    <property type="evidence" value="ECO:0007669"/>
    <property type="project" value="TreeGrafter"/>
</dbReference>
<dbReference type="GO" id="GO:0015450">
    <property type="term" value="F:protein-transporting ATPase activity"/>
    <property type="evidence" value="ECO:0007669"/>
    <property type="project" value="UniProtKB-UniRule"/>
</dbReference>
<organism evidence="12 13">
    <name type="scientific">Microscilla marina ATCC 23134</name>
    <dbReference type="NCBI Taxonomy" id="313606"/>
    <lineage>
        <taxon>Bacteria</taxon>
        <taxon>Pseudomonadati</taxon>
        <taxon>Bacteroidota</taxon>
        <taxon>Cytophagia</taxon>
        <taxon>Cytophagales</taxon>
        <taxon>Microscillaceae</taxon>
        <taxon>Microscilla</taxon>
    </lineage>
</organism>
<feature type="transmembrane region" description="Helical" evidence="10">
    <location>
        <begin position="40"/>
        <end position="59"/>
    </location>
</feature>
<dbReference type="Pfam" id="PF03840">
    <property type="entry name" value="SecG"/>
    <property type="match status" value="1"/>
</dbReference>
<dbReference type="GO" id="GO:0009306">
    <property type="term" value="P:protein secretion"/>
    <property type="evidence" value="ECO:0007669"/>
    <property type="project" value="UniProtKB-UniRule"/>
</dbReference>
<protein>
    <recommendedName>
        <fullName evidence="10">Protein-export membrane protein SecG</fullName>
    </recommendedName>
</protein>
<accession>A1ZXV6</accession>
<dbReference type="PANTHER" id="PTHR34182:SF1">
    <property type="entry name" value="PROTEIN-EXPORT MEMBRANE PROTEIN SECG"/>
    <property type="match status" value="1"/>
</dbReference>
<reference evidence="12 13" key="1">
    <citation type="submission" date="2007-01" db="EMBL/GenBank/DDBJ databases">
        <authorList>
            <person name="Haygood M."/>
            <person name="Podell S."/>
            <person name="Anderson C."/>
            <person name="Hopkinson B."/>
            <person name="Roe K."/>
            <person name="Barbeau K."/>
            <person name="Gaasterland T."/>
            <person name="Ferriera S."/>
            <person name="Johnson J."/>
            <person name="Kravitz S."/>
            <person name="Beeson K."/>
            <person name="Sutton G."/>
            <person name="Rogers Y.-H."/>
            <person name="Friedman R."/>
            <person name="Frazier M."/>
            <person name="Venter J.C."/>
        </authorList>
    </citation>
    <scope>NUCLEOTIDE SEQUENCE [LARGE SCALE GENOMIC DNA]</scope>
    <source>
        <strain evidence="12 13">ATCC 23134</strain>
    </source>
</reference>
<dbReference type="eggNOG" id="COG1314">
    <property type="taxonomic scope" value="Bacteria"/>
</dbReference>
<feature type="region of interest" description="Disordered" evidence="11">
    <location>
        <begin position="59"/>
        <end position="112"/>
    </location>
</feature>
<evidence type="ECO:0000256" key="4">
    <source>
        <dbReference type="ARBA" id="ARBA00022475"/>
    </source>
</evidence>
<comment type="similarity">
    <text evidence="2 10">Belongs to the SecG family.</text>
</comment>
<evidence type="ECO:0000256" key="7">
    <source>
        <dbReference type="ARBA" id="ARBA00022989"/>
    </source>
</evidence>
<gene>
    <name evidence="12" type="ORF">M23134_04568</name>
</gene>
<comment type="caution">
    <text evidence="10">Lacks conserved residue(s) required for the propagation of feature annotation.</text>
</comment>
<keyword evidence="7 10" id="KW-1133">Transmembrane helix</keyword>
<evidence type="ECO:0000256" key="2">
    <source>
        <dbReference type="ARBA" id="ARBA00008445"/>
    </source>
</evidence>
<evidence type="ECO:0000256" key="5">
    <source>
        <dbReference type="ARBA" id="ARBA00022692"/>
    </source>
</evidence>
<keyword evidence="8 10" id="KW-0811">Translocation</keyword>
<keyword evidence="3 10" id="KW-0813">Transport</keyword>
<evidence type="ECO:0000313" key="12">
    <source>
        <dbReference type="EMBL" id="EAY24785.1"/>
    </source>
</evidence>
<keyword evidence="4 10" id="KW-1003">Cell membrane</keyword>
<evidence type="ECO:0000256" key="11">
    <source>
        <dbReference type="SAM" id="MobiDB-lite"/>
    </source>
</evidence>
<dbReference type="GO" id="GO:0005886">
    <property type="term" value="C:plasma membrane"/>
    <property type="evidence" value="ECO:0007669"/>
    <property type="project" value="UniProtKB-SubCell"/>
</dbReference>
<evidence type="ECO:0000256" key="1">
    <source>
        <dbReference type="ARBA" id="ARBA00004651"/>
    </source>
</evidence>
<dbReference type="InterPro" id="IPR004692">
    <property type="entry name" value="SecG"/>
</dbReference>
<feature type="compositionally biased region" description="Polar residues" evidence="11">
    <location>
        <begin position="80"/>
        <end position="99"/>
    </location>
</feature>
<proteinExistence type="inferred from homology"/>
<evidence type="ECO:0000256" key="10">
    <source>
        <dbReference type="RuleBase" id="RU365087"/>
    </source>
</evidence>
<dbReference type="GO" id="GO:0065002">
    <property type="term" value="P:intracellular protein transmembrane transport"/>
    <property type="evidence" value="ECO:0007669"/>
    <property type="project" value="TreeGrafter"/>
</dbReference>
<dbReference type="PANTHER" id="PTHR34182">
    <property type="entry name" value="PROTEIN-EXPORT MEMBRANE PROTEIN SECG"/>
    <property type="match status" value="1"/>
</dbReference>
<dbReference type="AlphaFoldDB" id="A1ZXV6"/>
<evidence type="ECO:0000256" key="6">
    <source>
        <dbReference type="ARBA" id="ARBA00022927"/>
    </source>
</evidence>
<comment type="caution">
    <text evidence="12">The sequence shown here is derived from an EMBL/GenBank/DDBJ whole genome shotgun (WGS) entry which is preliminary data.</text>
</comment>
<keyword evidence="6 10" id="KW-0653">Protein transport</keyword>
<evidence type="ECO:0000313" key="13">
    <source>
        <dbReference type="Proteomes" id="UP000004095"/>
    </source>
</evidence>
<keyword evidence="9 10" id="KW-0472">Membrane</keyword>
<evidence type="ECO:0000256" key="8">
    <source>
        <dbReference type="ARBA" id="ARBA00023010"/>
    </source>
</evidence>
<dbReference type="EMBL" id="AAWS01000061">
    <property type="protein sequence ID" value="EAY24785.1"/>
    <property type="molecule type" value="Genomic_DNA"/>
</dbReference>
<dbReference type="NCBIfam" id="TIGR00810">
    <property type="entry name" value="secG"/>
    <property type="match status" value="1"/>
</dbReference>
<evidence type="ECO:0000256" key="9">
    <source>
        <dbReference type="ARBA" id="ARBA00023136"/>
    </source>
</evidence>
<comment type="subcellular location">
    <subcellularLocation>
        <location evidence="1 10">Cell membrane</location>
        <topology evidence="1 10">Multi-pass membrane protein</topology>
    </subcellularLocation>
</comment>
<keyword evidence="13" id="KW-1185">Reference proteome</keyword>
<keyword evidence="5 10" id="KW-0812">Transmembrane</keyword>